<dbReference type="GeneID" id="95581133"/>
<gene>
    <name evidence="16" type="ORF">CBF28_11025</name>
</gene>
<dbReference type="Gene3D" id="3.40.50.11030">
    <property type="entry name" value="Threonylcarbamoyl-AMP synthase, C-terminal domain"/>
    <property type="match status" value="1"/>
</dbReference>
<reference evidence="16 17" key="1">
    <citation type="submission" date="2017-05" db="EMBL/GenBank/DDBJ databases">
        <title>Vagococcus spp. assemblies.</title>
        <authorList>
            <person name="Gulvik C.A."/>
        </authorList>
    </citation>
    <scope>NUCLEOTIDE SEQUENCE [LARGE SCALE GENOMIC DNA]</scope>
    <source>
        <strain evidence="16 17">SS1714</strain>
    </source>
</reference>
<keyword evidence="7 13" id="KW-0819">tRNA processing</keyword>
<keyword evidence="6 13" id="KW-0808">Transferase</keyword>
<dbReference type="InterPro" id="IPR038385">
    <property type="entry name" value="Sua5/YwlC_C"/>
</dbReference>
<evidence type="ECO:0000256" key="9">
    <source>
        <dbReference type="ARBA" id="ARBA00022741"/>
    </source>
</evidence>
<keyword evidence="17" id="KW-1185">Reference proteome</keyword>
<dbReference type="Pfam" id="PF03481">
    <property type="entry name" value="Sua5_C"/>
    <property type="match status" value="1"/>
</dbReference>
<dbReference type="GO" id="GO:0061710">
    <property type="term" value="F:L-threonylcarbamoyladenylate synthase"/>
    <property type="evidence" value="ECO:0007669"/>
    <property type="project" value="UniProtKB-EC"/>
</dbReference>
<feature type="binding site" evidence="14">
    <location>
        <position position="53"/>
    </location>
    <ligand>
        <name>ATP</name>
        <dbReference type="ChEBI" id="CHEBI:30616"/>
    </ligand>
</feature>
<feature type="binding site" evidence="14">
    <location>
        <position position="140"/>
    </location>
    <ligand>
        <name>ATP</name>
        <dbReference type="ChEBI" id="CHEBI:30616"/>
    </ligand>
</feature>
<proteinExistence type="inferred from homology"/>
<comment type="function">
    <text evidence="13">Required for the formation of a threonylcarbamoyl group on adenosine at position 37 (t(6)A37) in tRNAs that read codons beginning with adenine.</text>
</comment>
<dbReference type="GO" id="GO:0008033">
    <property type="term" value="P:tRNA processing"/>
    <property type="evidence" value="ECO:0007669"/>
    <property type="project" value="UniProtKB-KW"/>
</dbReference>
<dbReference type="PROSITE" id="PS51163">
    <property type="entry name" value="YRDC"/>
    <property type="match status" value="1"/>
</dbReference>
<evidence type="ECO:0000313" key="17">
    <source>
        <dbReference type="Proteomes" id="UP000288028"/>
    </source>
</evidence>
<evidence type="ECO:0000256" key="8">
    <source>
        <dbReference type="ARBA" id="ARBA00022695"/>
    </source>
</evidence>
<feature type="binding site" evidence="14">
    <location>
        <position position="57"/>
    </location>
    <ligand>
        <name>ATP</name>
        <dbReference type="ChEBI" id="CHEBI:30616"/>
    </ligand>
</feature>
<keyword evidence="8 13" id="KW-0548">Nucleotidyltransferase</keyword>
<feature type="binding site" evidence="14">
    <location>
        <position position="233"/>
    </location>
    <ligand>
        <name>ATP</name>
        <dbReference type="ChEBI" id="CHEBI:30616"/>
    </ligand>
</feature>
<comment type="caution">
    <text evidence="16">The sequence shown here is derived from an EMBL/GenBank/DDBJ whole genome shotgun (WGS) entry which is preliminary data.</text>
</comment>
<evidence type="ECO:0000256" key="11">
    <source>
        <dbReference type="ARBA" id="ARBA00029774"/>
    </source>
</evidence>
<evidence type="ECO:0000256" key="10">
    <source>
        <dbReference type="ARBA" id="ARBA00022840"/>
    </source>
</evidence>
<feature type="binding site" evidence="14">
    <location>
        <position position="62"/>
    </location>
    <ligand>
        <name>L-threonine</name>
        <dbReference type="ChEBI" id="CHEBI:57926"/>
    </ligand>
</feature>
<dbReference type="PIRSF" id="PIRSF004930">
    <property type="entry name" value="Tln_factor_SUA5"/>
    <property type="match status" value="1"/>
</dbReference>
<dbReference type="GO" id="GO:0005524">
    <property type="term" value="F:ATP binding"/>
    <property type="evidence" value="ECO:0007669"/>
    <property type="project" value="UniProtKB-UniRule"/>
</dbReference>
<comment type="subcellular location">
    <subcellularLocation>
        <location evidence="1 13">Cytoplasm</location>
    </subcellularLocation>
</comment>
<dbReference type="GO" id="GO:0006450">
    <property type="term" value="P:regulation of translational fidelity"/>
    <property type="evidence" value="ECO:0007669"/>
    <property type="project" value="TreeGrafter"/>
</dbReference>
<dbReference type="PANTHER" id="PTHR17490">
    <property type="entry name" value="SUA5"/>
    <property type="match status" value="1"/>
</dbReference>
<dbReference type="Gene3D" id="3.90.870.10">
    <property type="entry name" value="DHBP synthase"/>
    <property type="match status" value="1"/>
</dbReference>
<evidence type="ECO:0000256" key="3">
    <source>
        <dbReference type="ARBA" id="ARBA00012584"/>
    </source>
</evidence>
<dbReference type="InterPro" id="IPR010923">
    <property type="entry name" value="T(6)A37_SUA5"/>
</dbReference>
<evidence type="ECO:0000313" key="16">
    <source>
        <dbReference type="EMBL" id="RSU12365.1"/>
    </source>
</evidence>
<evidence type="ECO:0000256" key="12">
    <source>
        <dbReference type="ARBA" id="ARBA00048366"/>
    </source>
</evidence>
<dbReference type="GO" id="GO:0005737">
    <property type="term" value="C:cytoplasm"/>
    <property type="evidence" value="ECO:0007669"/>
    <property type="project" value="UniProtKB-SubCell"/>
</dbReference>
<evidence type="ECO:0000256" key="1">
    <source>
        <dbReference type="ARBA" id="ARBA00004496"/>
    </source>
</evidence>
<keyword evidence="10 13" id="KW-0067">ATP-binding</keyword>
<dbReference type="PANTHER" id="PTHR17490:SF16">
    <property type="entry name" value="THREONYLCARBAMOYL-AMP SYNTHASE"/>
    <property type="match status" value="1"/>
</dbReference>
<feature type="domain" description="YrdC-like" evidence="15">
    <location>
        <begin position="8"/>
        <end position="198"/>
    </location>
</feature>
<dbReference type="Pfam" id="PF01300">
    <property type="entry name" value="Sua5_yciO_yrdC"/>
    <property type="match status" value="1"/>
</dbReference>
<dbReference type="AlphaFoldDB" id="A0A430AWD8"/>
<organism evidence="16 17">
    <name type="scientific">Vagococcus carniphilus</name>
    <dbReference type="NCBI Taxonomy" id="218144"/>
    <lineage>
        <taxon>Bacteria</taxon>
        <taxon>Bacillati</taxon>
        <taxon>Bacillota</taxon>
        <taxon>Bacilli</taxon>
        <taxon>Lactobacillales</taxon>
        <taxon>Enterococcaceae</taxon>
        <taxon>Vagococcus</taxon>
    </lineage>
</organism>
<evidence type="ECO:0000256" key="13">
    <source>
        <dbReference type="PIRNR" id="PIRNR004930"/>
    </source>
</evidence>
<feature type="binding site" evidence="14">
    <location>
        <position position="178"/>
    </location>
    <ligand>
        <name>L-threonine</name>
        <dbReference type="ChEBI" id="CHEBI:57926"/>
    </ligand>
</feature>
<feature type="binding site" evidence="14">
    <location>
        <position position="148"/>
    </location>
    <ligand>
        <name>ATP</name>
        <dbReference type="ChEBI" id="CHEBI:30616"/>
    </ligand>
</feature>
<dbReference type="InterPro" id="IPR050156">
    <property type="entry name" value="TC-AMP_synthase_SUA5"/>
</dbReference>
<evidence type="ECO:0000256" key="5">
    <source>
        <dbReference type="ARBA" id="ARBA00022490"/>
    </source>
</evidence>
<evidence type="ECO:0000259" key="15">
    <source>
        <dbReference type="PROSITE" id="PS51163"/>
    </source>
</evidence>
<protein>
    <recommendedName>
        <fullName evidence="4 13">Threonylcarbamoyl-AMP synthase</fullName>
        <shortName evidence="13">TC-AMP synthase</shortName>
        <ecNumber evidence="3 13">2.7.7.87</ecNumber>
    </recommendedName>
    <alternativeName>
        <fullName evidence="11 13">L-threonylcarbamoyladenylate synthase</fullName>
    </alternativeName>
</protein>
<dbReference type="SUPFAM" id="SSF55821">
    <property type="entry name" value="YrdC/RibB"/>
    <property type="match status" value="1"/>
</dbReference>
<evidence type="ECO:0000256" key="14">
    <source>
        <dbReference type="PIRSR" id="PIRSR004930-1"/>
    </source>
</evidence>
<feature type="binding site" evidence="14">
    <location>
        <position position="114"/>
    </location>
    <ligand>
        <name>ATP</name>
        <dbReference type="ChEBI" id="CHEBI:30616"/>
    </ligand>
</feature>
<accession>A0A430AWD8</accession>
<keyword evidence="5 13" id="KW-0963">Cytoplasm</keyword>
<dbReference type="Proteomes" id="UP000288028">
    <property type="component" value="Unassembled WGS sequence"/>
</dbReference>
<dbReference type="RefSeq" id="WP_126795225.1">
    <property type="nucleotide sequence ID" value="NZ_CP060720.1"/>
</dbReference>
<dbReference type="GO" id="GO:0000049">
    <property type="term" value="F:tRNA binding"/>
    <property type="evidence" value="ECO:0007669"/>
    <property type="project" value="TreeGrafter"/>
</dbReference>
<dbReference type="OrthoDB" id="9814580at2"/>
<evidence type="ECO:0000256" key="6">
    <source>
        <dbReference type="ARBA" id="ARBA00022679"/>
    </source>
</evidence>
<keyword evidence="9 13" id="KW-0547">Nucleotide-binding</keyword>
<sequence length="343" mass="38135">METKIIHPQEIEEAVKAIKEGELVSFPTETVYGLGADATNEEAVKNVYLAKGRPSDNPLIVHVASCKQVTPFVSNIPEKAQRLMDTFWPGPLTLIFKLKSAESLPSVVTGGLETAAFRMPNNELTLQLIKESETVLVGPSANTSGLPSPTTANHVYQDLAGKIFGVLDGGASFVGIESTVLDMSQENGVPVILRPGAITKEQLEEVIGEVEMDQHILTEKEAPKAPGMKYKHYSPKTPVIMIDYQKNNWQEAINEFKNEHKKIGIMTHPEKKSLLNGYDAYYKLSQKYDVVEAMRYLFAGLRYLDEDKLDLDIILVETYPEVGVGMAYMNRLKKAANQKTYKK</sequence>
<evidence type="ECO:0000256" key="2">
    <source>
        <dbReference type="ARBA" id="ARBA00007663"/>
    </source>
</evidence>
<dbReference type="GO" id="GO:0003725">
    <property type="term" value="F:double-stranded RNA binding"/>
    <property type="evidence" value="ECO:0007669"/>
    <property type="project" value="UniProtKB-UniRule"/>
</dbReference>
<dbReference type="EMBL" id="NGKB01000011">
    <property type="protein sequence ID" value="RSU12365.1"/>
    <property type="molecule type" value="Genomic_DNA"/>
</dbReference>
<name>A0A430AWD8_9ENTE</name>
<feature type="binding site" evidence="14">
    <location>
        <position position="194"/>
    </location>
    <ligand>
        <name>ATP</name>
        <dbReference type="ChEBI" id="CHEBI:30616"/>
    </ligand>
</feature>
<feature type="binding site" evidence="14">
    <location>
        <position position="30"/>
    </location>
    <ligand>
        <name>L-threonine</name>
        <dbReference type="ChEBI" id="CHEBI:57926"/>
    </ligand>
</feature>
<dbReference type="EC" id="2.7.7.87" evidence="3 13"/>
<evidence type="ECO:0000256" key="4">
    <source>
        <dbReference type="ARBA" id="ARBA00015492"/>
    </source>
</evidence>
<dbReference type="FunFam" id="3.90.870.10:FF:000009">
    <property type="entry name" value="Threonylcarbamoyl-AMP synthase, putative"/>
    <property type="match status" value="1"/>
</dbReference>
<dbReference type="InterPro" id="IPR005145">
    <property type="entry name" value="Sua5_C"/>
</dbReference>
<dbReference type="InterPro" id="IPR006070">
    <property type="entry name" value="Sua5-like_dom"/>
</dbReference>
<comment type="similarity">
    <text evidence="2 13">Belongs to the SUA5 family.</text>
</comment>
<feature type="binding site" evidence="14">
    <location>
        <position position="118"/>
    </location>
    <ligand>
        <name>ATP</name>
        <dbReference type="ChEBI" id="CHEBI:30616"/>
    </ligand>
</feature>
<dbReference type="InterPro" id="IPR017945">
    <property type="entry name" value="DHBP_synth_RibB-like_a/b_dom"/>
</dbReference>
<comment type="catalytic activity">
    <reaction evidence="12 13">
        <text>L-threonine + hydrogencarbonate + ATP = L-threonylcarbamoyladenylate + diphosphate + H2O</text>
        <dbReference type="Rhea" id="RHEA:36407"/>
        <dbReference type="ChEBI" id="CHEBI:15377"/>
        <dbReference type="ChEBI" id="CHEBI:17544"/>
        <dbReference type="ChEBI" id="CHEBI:30616"/>
        <dbReference type="ChEBI" id="CHEBI:33019"/>
        <dbReference type="ChEBI" id="CHEBI:57926"/>
        <dbReference type="ChEBI" id="CHEBI:73682"/>
        <dbReference type="EC" id="2.7.7.87"/>
    </reaction>
</comment>
<evidence type="ECO:0000256" key="7">
    <source>
        <dbReference type="ARBA" id="ARBA00022694"/>
    </source>
</evidence>
<dbReference type="NCBIfam" id="TIGR00057">
    <property type="entry name" value="L-threonylcarbamoyladenylate synthase"/>
    <property type="match status" value="1"/>
</dbReference>